<dbReference type="OMA" id="AFNKWSR"/>
<dbReference type="OrthoDB" id="296065at2759"/>
<dbReference type="GO" id="GO:0008033">
    <property type="term" value="P:tRNA processing"/>
    <property type="evidence" value="ECO:0007669"/>
    <property type="project" value="UniProtKB-UniRule"/>
</dbReference>
<organism evidence="13 14">
    <name type="scientific">Coccidioides immitis (strain RS)</name>
    <name type="common">Valley fever fungus</name>
    <dbReference type="NCBI Taxonomy" id="246410"/>
    <lineage>
        <taxon>Eukaryota</taxon>
        <taxon>Fungi</taxon>
        <taxon>Dikarya</taxon>
        <taxon>Ascomycota</taxon>
        <taxon>Pezizomycotina</taxon>
        <taxon>Eurotiomycetes</taxon>
        <taxon>Eurotiomycetidae</taxon>
        <taxon>Onygenales</taxon>
        <taxon>Onygenaceae</taxon>
        <taxon>Coccidioides</taxon>
    </lineage>
</organism>
<dbReference type="CDD" id="cd02440">
    <property type="entry name" value="AdoMet_MTases"/>
    <property type="match status" value="1"/>
</dbReference>
<dbReference type="GO" id="GO:0160102">
    <property type="term" value="F:tRNA (guanine(10)-N2)-methyltransferase activity"/>
    <property type="evidence" value="ECO:0007669"/>
    <property type="project" value="UniProtKB-EC"/>
</dbReference>
<evidence type="ECO:0000259" key="11">
    <source>
        <dbReference type="Pfam" id="PF01170"/>
    </source>
</evidence>
<dbReference type="InterPro" id="IPR059073">
    <property type="entry name" value="TRMT11_N"/>
</dbReference>
<dbReference type="PROSITE" id="PS51627">
    <property type="entry name" value="SAM_MT_TRM11"/>
    <property type="match status" value="1"/>
</dbReference>
<dbReference type="InParanoid" id="J3KJM1"/>
<evidence type="ECO:0000256" key="4">
    <source>
        <dbReference type="ARBA" id="ARBA00022603"/>
    </source>
</evidence>
<keyword evidence="4 10" id="KW-0489">Methyltransferase</keyword>
<keyword evidence="2" id="KW-0963">Cytoplasm</keyword>
<keyword evidence="14" id="KW-1185">Reference proteome</keyword>
<dbReference type="InterPro" id="IPR016691">
    <property type="entry name" value="TRMT11"/>
</dbReference>
<dbReference type="RefSeq" id="XP_001247872.2">
    <property type="nucleotide sequence ID" value="XM_001247871.2"/>
</dbReference>
<reference evidence="14" key="2">
    <citation type="journal article" date="2010" name="Genome Res.">
        <title>Population genomic sequencing of Coccidioides fungi reveals recent hybridization and transposon control.</title>
        <authorList>
            <person name="Neafsey D.E."/>
            <person name="Barker B.M."/>
            <person name="Sharpton T.J."/>
            <person name="Stajich J.E."/>
            <person name="Park D.J."/>
            <person name="Whiston E."/>
            <person name="Hung C.-Y."/>
            <person name="McMahan C."/>
            <person name="White J."/>
            <person name="Sykes S."/>
            <person name="Heiman D."/>
            <person name="Young S."/>
            <person name="Zeng Q."/>
            <person name="Abouelleil A."/>
            <person name="Aftuck L."/>
            <person name="Bessette D."/>
            <person name="Brown A."/>
            <person name="FitzGerald M."/>
            <person name="Lui A."/>
            <person name="Macdonald J.P."/>
            <person name="Priest M."/>
            <person name="Orbach M.J."/>
            <person name="Galgiani J.N."/>
            <person name="Kirkland T.N."/>
            <person name="Cole G.T."/>
            <person name="Birren B.W."/>
            <person name="Henn M.R."/>
            <person name="Taylor J.W."/>
            <person name="Rounsley S.D."/>
        </authorList>
    </citation>
    <scope>GENOME REANNOTATION</scope>
    <source>
        <strain evidence="14">RS</strain>
    </source>
</reference>
<evidence type="ECO:0000259" key="12">
    <source>
        <dbReference type="Pfam" id="PF25904"/>
    </source>
</evidence>
<dbReference type="GO" id="GO:0032259">
    <property type="term" value="P:methylation"/>
    <property type="evidence" value="ECO:0007669"/>
    <property type="project" value="UniProtKB-UniRule"/>
</dbReference>
<dbReference type="SUPFAM" id="SSF53335">
    <property type="entry name" value="S-adenosyl-L-methionine-dependent methyltransferases"/>
    <property type="match status" value="1"/>
</dbReference>
<dbReference type="EC" id="2.1.1.214" evidence="9"/>
<dbReference type="GO" id="GO:0043527">
    <property type="term" value="C:tRNA methyltransferase complex"/>
    <property type="evidence" value="ECO:0007669"/>
    <property type="project" value="UniProtKB-ARBA"/>
</dbReference>
<feature type="domain" description="tRNA (guanine(10)-N(2))-methyltransferase TRMT11 N-terminal" evidence="12">
    <location>
        <begin position="27"/>
        <end position="206"/>
    </location>
</feature>
<gene>
    <name evidence="13" type="ORF">CIMG_01643</name>
</gene>
<evidence type="ECO:0000313" key="13">
    <source>
        <dbReference type="EMBL" id="EAS36289.3"/>
    </source>
</evidence>
<evidence type="ECO:0000256" key="5">
    <source>
        <dbReference type="ARBA" id="ARBA00022679"/>
    </source>
</evidence>
<evidence type="ECO:0000256" key="3">
    <source>
        <dbReference type="ARBA" id="ARBA00022555"/>
    </source>
</evidence>
<dbReference type="Proteomes" id="UP000001261">
    <property type="component" value="Unassembled WGS sequence"/>
</dbReference>
<reference evidence="14" key="1">
    <citation type="journal article" date="2009" name="Genome Res.">
        <title>Comparative genomic analyses of the human fungal pathogens Coccidioides and their relatives.</title>
        <authorList>
            <person name="Sharpton T.J."/>
            <person name="Stajich J.E."/>
            <person name="Rounsley S.D."/>
            <person name="Gardner M.J."/>
            <person name="Wortman J.R."/>
            <person name="Jordar V.S."/>
            <person name="Maiti R."/>
            <person name="Kodira C.D."/>
            <person name="Neafsey D.E."/>
            <person name="Zeng Q."/>
            <person name="Hung C.-Y."/>
            <person name="McMahan C."/>
            <person name="Muszewska A."/>
            <person name="Grynberg M."/>
            <person name="Mandel M.A."/>
            <person name="Kellner E.M."/>
            <person name="Barker B.M."/>
            <person name="Galgiani J.N."/>
            <person name="Orbach M.J."/>
            <person name="Kirkland T.N."/>
            <person name="Cole G.T."/>
            <person name="Henn M.R."/>
            <person name="Birren B.W."/>
            <person name="Taylor J.W."/>
        </authorList>
    </citation>
    <scope>NUCLEOTIDE SEQUENCE [LARGE SCALE GENOMIC DNA]</scope>
    <source>
        <strain evidence="14">RS</strain>
    </source>
</reference>
<dbReference type="KEGG" id="cim:CIMG_01643"/>
<keyword evidence="5 10" id="KW-0808">Transferase</keyword>
<dbReference type="PROSITE" id="PS00092">
    <property type="entry name" value="N6_MTASE"/>
    <property type="match status" value="1"/>
</dbReference>
<sequence>MDAATQPFQARTHLERRNLGEALHGNMEYLVRFAQVHESFRRSEIEALAIVSNVDLEIVEYDEESPFCIIKVPDEKAARALVSRSVLVKSLYELWGKGQNYQELHEDVRRRTESKWPDYRTCSFKFDFDSYAGKRTSKEKIPLIQSFGYMAFEGPIIMADPDETFIIFELYDHRVASSRDKTSRTPSPQPEPTKLYFGRWLASGSRDVMDKYDLKKRSYISTTSMDAELSLVSANITLAAPGKVFYDPFVGTGSFCVAAAHFGAFTFGSDIDARSFKGQKEEGKPIGLVRNMLQYGLEANYLDAFTSDLTNTPFRNMPIFDGIICDPPYGIREGLKVLGTREGKNVGPVYVDGVPTYTLEGYIPPKKPYSFEAMLNDILEFAAQTLVPNGRISFWMPTANDEDIELAIPSNRHLELVSVCVQQFNKWSRRLLTYRRCLEGEGSAIEPRAKIVPAGTTADELNSFRKRYFQRFTPKANSCSTP</sequence>
<dbReference type="FunCoup" id="J3KJM1">
    <property type="interactions" value="784"/>
</dbReference>
<accession>J3KJM1</accession>
<evidence type="ECO:0000256" key="6">
    <source>
        <dbReference type="ARBA" id="ARBA00022691"/>
    </source>
</evidence>
<dbReference type="PIRSF" id="PIRSF017259">
    <property type="entry name" value="tRNA_mtfrase_TRM11"/>
    <property type="match status" value="1"/>
</dbReference>
<evidence type="ECO:0000313" key="14">
    <source>
        <dbReference type="Proteomes" id="UP000001261"/>
    </source>
</evidence>
<dbReference type="Gene3D" id="3.40.50.150">
    <property type="entry name" value="Vaccinia Virus protein VP39"/>
    <property type="match status" value="1"/>
</dbReference>
<evidence type="ECO:0000256" key="7">
    <source>
        <dbReference type="ARBA" id="ARBA00022694"/>
    </source>
</evidence>
<keyword evidence="3 10" id="KW-0820">tRNA-binding</keyword>
<dbReference type="PANTHER" id="PTHR13370:SF3">
    <property type="entry name" value="TRNA (GUANINE(10)-N2)-METHYLTRANSFERASE HOMOLOG"/>
    <property type="match status" value="1"/>
</dbReference>
<protein>
    <recommendedName>
        <fullName evidence="9">tRNA (guanine(10)-N(2))-methyltransferase</fullName>
        <ecNumber evidence="9">2.1.1.214</ecNumber>
    </recommendedName>
</protein>
<keyword evidence="8 10" id="KW-0694">RNA-binding</keyword>
<dbReference type="GO" id="GO:0000049">
    <property type="term" value="F:tRNA binding"/>
    <property type="evidence" value="ECO:0007669"/>
    <property type="project" value="UniProtKB-UniRule"/>
</dbReference>
<dbReference type="AlphaFoldDB" id="J3KJM1"/>
<evidence type="ECO:0000256" key="9">
    <source>
        <dbReference type="ARBA" id="ARBA00066937"/>
    </source>
</evidence>
<evidence type="ECO:0000256" key="1">
    <source>
        <dbReference type="ARBA" id="ARBA00004496"/>
    </source>
</evidence>
<keyword evidence="7 10" id="KW-0819">tRNA processing</keyword>
<dbReference type="STRING" id="246410.J3KJM1"/>
<dbReference type="GO" id="GO:0005737">
    <property type="term" value="C:cytoplasm"/>
    <property type="evidence" value="ECO:0007669"/>
    <property type="project" value="UniProtKB-SubCell"/>
</dbReference>
<evidence type="ECO:0000256" key="2">
    <source>
        <dbReference type="ARBA" id="ARBA00022490"/>
    </source>
</evidence>
<dbReference type="Pfam" id="PF01170">
    <property type="entry name" value="UPF0020"/>
    <property type="match status" value="1"/>
</dbReference>
<dbReference type="Pfam" id="PF25904">
    <property type="entry name" value="Tmrp11_N"/>
    <property type="match status" value="1"/>
</dbReference>
<comment type="subcellular location">
    <subcellularLocation>
        <location evidence="1">Cytoplasm</location>
    </subcellularLocation>
</comment>
<name>J3KJM1_COCIM</name>
<dbReference type="GeneID" id="4567163"/>
<evidence type="ECO:0000256" key="10">
    <source>
        <dbReference type="PROSITE-ProRule" id="PRU00959"/>
    </source>
</evidence>
<dbReference type="InterPro" id="IPR029063">
    <property type="entry name" value="SAM-dependent_MTases_sf"/>
</dbReference>
<evidence type="ECO:0000256" key="8">
    <source>
        <dbReference type="ARBA" id="ARBA00022884"/>
    </source>
</evidence>
<comment type="similarity">
    <text evidence="10">Belongs to the class I-like SAM-binding methyltransferase superfamily. TRM11 methyltransferase family.</text>
</comment>
<dbReference type="InterPro" id="IPR002052">
    <property type="entry name" value="DNA_methylase_N6_adenine_CS"/>
</dbReference>
<feature type="domain" description="Ribosomal RNA large subunit methyltransferase K/L-like methyltransferase" evidence="11">
    <location>
        <begin position="216"/>
        <end position="334"/>
    </location>
</feature>
<dbReference type="InterPro" id="IPR000241">
    <property type="entry name" value="RlmKL-like_Mtase"/>
</dbReference>
<dbReference type="EMBL" id="GG704911">
    <property type="protein sequence ID" value="EAS36289.3"/>
    <property type="molecule type" value="Genomic_DNA"/>
</dbReference>
<proteinExistence type="inferred from homology"/>
<dbReference type="PANTHER" id="PTHR13370">
    <property type="entry name" value="RNA METHYLASE-RELATED"/>
    <property type="match status" value="1"/>
</dbReference>
<keyword evidence="6 10" id="KW-0949">S-adenosyl-L-methionine</keyword>
<dbReference type="VEuPathDB" id="FungiDB:CIMG_01643"/>